<dbReference type="EMBL" id="ML979132">
    <property type="protein sequence ID" value="KAF1920503.1"/>
    <property type="molecule type" value="Genomic_DNA"/>
</dbReference>
<name>A0A6A5QYH8_AMPQU</name>
<dbReference type="Proteomes" id="UP000800096">
    <property type="component" value="Unassembled WGS sequence"/>
</dbReference>
<proteinExistence type="predicted"/>
<organism evidence="1 2">
    <name type="scientific">Ampelomyces quisqualis</name>
    <name type="common">Powdery mildew agent</name>
    <dbReference type="NCBI Taxonomy" id="50730"/>
    <lineage>
        <taxon>Eukaryota</taxon>
        <taxon>Fungi</taxon>
        <taxon>Dikarya</taxon>
        <taxon>Ascomycota</taxon>
        <taxon>Pezizomycotina</taxon>
        <taxon>Dothideomycetes</taxon>
        <taxon>Pleosporomycetidae</taxon>
        <taxon>Pleosporales</taxon>
        <taxon>Pleosporineae</taxon>
        <taxon>Phaeosphaeriaceae</taxon>
        <taxon>Ampelomyces</taxon>
    </lineage>
</organism>
<reference evidence="1" key="1">
    <citation type="journal article" date="2020" name="Stud. Mycol.">
        <title>101 Dothideomycetes genomes: a test case for predicting lifestyles and emergence of pathogens.</title>
        <authorList>
            <person name="Haridas S."/>
            <person name="Albert R."/>
            <person name="Binder M."/>
            <person name="Bloem J."/>
            <person name="Labutti K."/>
            <person name="Salamov A."/>
            <person name="Andreopoulos B."/>
            <person name="Baker S."/>
            <person name="Barry K."/>
            <person name="Bills G."/>
            <person name="Bluhm B."/>
            <person name="Cannon C."/>
            <person name="Castanera R."/>
            <person name="Culley D."/>
            <person name="Daum C."/>
            <person name="Ezra D."/>
            <person name="Gonzalez J."/>
            <person name="Henrissat B."/>
            <person name="Kuo A."/>
            <person name="Liang C."/>
            <person name="Lipzen A."/>
            <person name="Lutzoni F."/>
            <person name="Magnuson J."/>
            <person name="Mondo S."/>
            <person name="Nolan M."/>
            <person name="Ohm R."/>
            <person name="Pangilinan J."/>
            <person name="Park H.-J."/>
            <person name="Ramirez L."/>
            <person name="Alfaro M."/>
            <person name="Sun H."/>
            <person name="Tritt A."/>
            <person name="Yoshinaga Y."/>
            <person name="Zwiers L.-H."/>
            <person name="Turgeon B."/>
            <person name="Goodwin S."/>
            <person name="Spatafora J."/>
            <person name="Crous P."/>
            <person name="Grigoriev I."/>
        </authorList>
    </citation>
    <scope>NUCLEOTIDE SEQUENCE</scope>
    <source>
        <strain evidence="1">HMLAC05119</strain>
    </source>
</reference>
<evidence type="ECO:0000313" key="1">
    <source>
        <dbReference type="EMBL" id="KAF1920503.1"/>
    </source>
</evidence>
<evidence type="ECO:0000313" key="2">
    <source>
        <dbReference type="Proteomes" id="UP000800096"/>
    </source>
</evidence>
<keyword evidence="2" id="KW-1185">Reference proteome</keyword>
<protein>
    <submittedName>
        <fullName evidence="1">Uncharacterized protein</fullName>
    </submittedName>
</protein>
<gene>
    <name evidence="1" type="ORF">BDU57DRAFT_508852</name>
</gene>
<sequence>MPLPAASPVTQPSPLALPSATIHLALTPTSPVTLNISHLRTLRTRSIHSTDHSHHHHKEPLPIMHATALSPFPRNHPPSARTAFRPNPLCHALLKIFLGA</sequence>
<accession>A0A6A5QYH8</accession>
<dbReference type="AlphaFoldDB" id="A0A6A5QYH8"/>